<protein>
    <recommendedName>
        <fullName evidence="4">Secreted protein</fullName>
    </recommendedName>
</protein>
<evidence type="ECO:0000313" key="2">
    <source>
        <dbReference type="EMBL" id="SNT62694.1"/>
    </source>
</evidence>
<keyword evidence="1" id="KW-0472">Membrane</keyword>
<gene>
    <name evidence="2" type="ORF">SAMN05421812_114154</name>
</gene>
<reference evidence="2 3" key="1">
    <citation type="submission" date="2017-06" db="EMBL/GenBank/DDBJ databases">
        <authorList>
            <person name="Kim H.J."/>
            <person name="Triplett B.A."/>
        </authorList>
    </citation>
    <scope>NUCLEOTIDE SEQUENCE [LARGE SCALE GENOMIC DNA]</scope>
    <source>
        <strain evidence="2 3">CGMCC 4.5593</strain>
    </source>
</reference>
<dbReference type="RefSeq" id="WP_144022826.1">
    <property type="nucleotide sequence ID" value="NZ_FZPH01000014.1"/>
</dbReference>
<organism evidence="2 3">
    <name type="scientific">Asanoa hainanensis</name>
    <dbReference type="NCBI Taxonomy" id="560556"/>
    <lineage>
        <taxon>Bacteria</taxon>
        <taxon>Bacillati</taxon>
        <taxon>Actinomycetota</taxon>
        <taxon>Actinomycetes</taxon>
        <taxon>Micromonosporales</taxon>
        <taxon>Micromonosporaceae</taxon>
        <taxon>Asanoa</taxon>
    </lineage>
</organism>
<name>A0A239P7L1_9ACTN</name>
<accession>A0A239P7L1</accession>
<feature type="transmembrane region" description="Helical" evidence="1">
    <location>
        <begin position="6"/>
        <end position="24"/>
    </location>
</feature>
<keyword evidence="3" id="KW-1185">Reference proteome</keyword>
<dbReference type="EMBL" id="FZPH01000014">
    <property type="protein sequence ID" value="SNT62694.1"/>
    <property type="molecule type" value="Genomic_DNA"/>
</dbReference>
<evidence type="ECO:0008006" key="4">
    <source>
        <dbReference type="Google" id="ProtNLM"/>
    </source>
</evidence>
<dbReference type="Proteomes" id="UP000198362">
    <property type="component" value="Unassembled WGS sequence"/>
</dbReference>
<dbReference type="AlphaFoldDB" id="A0A239P7L1"/>
<sequence>MQEFAALIGVVVGGLLTFTLTNLGERARWRRDQRVRWDAARLQSYTEYCNAVKRMVHISTGMAKTRGLQHSSDAVPLARGRVELAAAAGERTARWESVLLLGTPATIDAARAWHQSVWQLEFYARGVLTGQEGWAAALAEYERERAVFYRHARKDLGLEGDASTSSWPPAWYERLDAAQQLAVRSSTDANEK</sequence>
<keyword evidence="1" id="KW-0812">Transmembrane</keyword>
<proteinExistence type="predicted"/>
<evidence type="ECO:0000313" key="3">
    <source>
        <dbReference type="Proteomes" id="UP000198362"/>
    </source>
</evidence>
<keyword evidence="1" id="KW-1133">Transmembrane helix</keyword>
<evidence type="ECO:0000256" key="1">
    <source>
        <dbReference type="SAM" id="Phobius"/>
    </source>
</evidence>
<dbReference type="OrthoDB" id="3401121at2"/>